<dbReference type="Pfam" id="PF00248">
    <property type="entry name" value="Aldo_ket_red"/>
    <property type="match status" value="1"/>
</dbReference>
<dbReference type="InterPro" id="IPR017896">
    <property type="entry name" value="4Fe4S_Fe-S-bd"/>
</dbReference>
<keyword evidence="2" id="KW-0408">Iron</keyword>
<dbReference type="RefSeq" id="WP_013296781.1">
    <property type="nucleotide sequence ID" value="NZ_CP016893.1"/>
</dbReference>
<keyword evidence="3" id="KW-0411">Iron-sulfur</keyword>
<organism evidence="6 8">
    <name type="scientific">Thermoanaerobacterium thermosaccharolyticum</name>
    <name type="common">Clostridium thermosaccharolyticum</name>
    <dbReference type="NCBI Taxonomy" id="1517"/>
    <lineage>
        <taxon>Bacteria</taxon>
        <taxon>Bacillati</taxon>
        <taxon>Bacillota</taxon>
        <taxon>Clostridia</taxon>
        <taxon>Thermoanaerobacterales</taxon>
        <taxon>Thermoanaerobacteraceae</taxon>
        <taxon>Thermoanaerobacterium</taxon>
    </lineage>
</organism>
<dbReference type="Pfam" id="PF13187">
    <property type="entry name" value="Fer4_9"/>
    <property type="match status" value="1"/>
</dbReference>
<dbReference type="SUPFAM" id="SSF51430">
    <property type="entry name" value="NAD(P)-linked oxidoreductase"/>
    <property type="match status" value="1"/>
</dbReference>
<evidence type="ECO:0000256" key="1">
    <source>
        <dbReference type="ARBA" id="ARBA00022723"/>
    </source>
</evidence>
<dbReference type="InterPro" id="IPR053135">
    <property type="entry name" value="AKR2_Oxidoreductase"/>
</dbReference>
<dbReference type="Gene3D" id="3.20.20.100">
    <property type="entry name" value="NADP-dependent oxidoreductase domain"/>
    <property type="match status" value="1"/>
</dbReference>
<evidence type="ECO:0000256" key="2">
    <source>
        <dbReference type="ARBA" id="ARBA00023004"/>
    </source>
</evidence>
<evidence type="ECO:0000259" key="4">
    <source>
        <dbReference type="PROSITE" id="PS51379"/>
    </source>
</evidence>
<dbReference type="GO" id="GO:0016491">
    <property type="term" value="F:oxidoreductase activity"/>
    <property type="evidence" value="ECO:0007669"/>
    <property type="project" value="InterPro"/>
</dbReference>
<dbReference type="EMBL" id="NKHD01000024">
    <property type="protein sequence ID" value="OXT07144.1"/>
    <property type="molecule type" value="Genomic_DNA"/>
</dbReference>
<dbReference type="Proteomes" id="UP000215301">
    <property type="component" value="Unassembled WGS sequence"/>
</dbReference>
<dbReference type="GO" id="GO:0051536">
    <property type="term" value="F:iron-sulfur cluster binding"/>
    <property type="evidence" value="ECO:0007669"/>
    <property type="project" value="UniProtKB-KW"/>
</dbReference>
<dbReference type="OMA" id="RAGHWWE"/>
<dbReference type="GeneID" id="93863117"/>
<sequence>MQYRVFGKTGVEVSALGFGAMRLPIISGDYSKIDEAEAIKMIRYAIDNGVNYVDTAYPYHEGQSEIVVGKALKDGYREKTYLATKLPSWLINEKEDMDKYLNEQLKKLDVDYIDFYLLHALDKERWEKYKRLDVFSWMEKVKKEGKVKFIGFSFHDEYNVFKGIIDDYDKWDFCQIQYNYMDINNQAGLKGLKYAASKGLGVIIMEPIRGGKLAGDPPEAIKELWNSASVKRTPAEWALQWVWNHPEVSLVLSGMSTMEQVKQNIESASRSRANGLSEDEVNLVNKVRETYKKLSPVGCTACNYCMPCPNGVNIPKNFAIYNESHMYNNYNESLRNYNNLNEGKASSCVECGECETKCPQHLTIIDYLKDVRKYFKDAV</sequence>
<dbReference type="CDD" id="cd19096">
    <property type="entry name" value="AKR_Fe-S_oxidoreductase"/>
    <property type="match status" value="1"/>
</dbReference>
<dbReference type="Proteomes" id="UP000214975">
    <property type="component" value="Chromosome"/>
</dbReference>
<gene>
    <name evidence="6" type="ORF">CE561_08990</name>
    <name evidence="5" type="ORF">Thert_01633</name>
</gene>
<dbReference type="GO" id="GO:0046872">
    <property type="term" value="F:metal ion binding"/>
    <property type="evidence" value="ECO:0007669"/>
    <property type="project" value="UniProtKB-KW"/>
</dbReference>
<dbReference type="AlphaFoldDB" id="A0A231VG74"/>
<dbReference type="PANTHER" id="PTHR43312">
    <property type="entry name" value="D-THREO-ALDOSE 1-DEHYDROGENASE"/>
    <property type="match status" value="1"/>
</dbReference>
<dbReference type="PRINTS" id="PR00069">
    <property type="entry name" value="ALDKETRDTASE"/>
</dbReference>
<dbReference type="InterPro" id="IPR017900">
    <property type="entry name" value="4Fe4S_Fe_S_CS"/>
</dbReference>
<evidence type="ECO:0000313" key="7">
    <source>
        <dbReference type="Proteomes" id="UP000214975"/>
    </source>
</evidence>
<evidence type="ECO:0000313" key="6">
    <source>
        <dbReference type="EMBL" id="OXT07144.1"/>
    </source>
</evidence>
<evidence type="ECO:0000256" key="3">
    <source>
        <dbReference type="ARBA" id="ARBA00023014"/>
    </source>
</evidence>
<dbReference type="PROSITE" id="PS00198">
    <property type="entry name" value="4FE4S_FER_1"/>
    <property type="match status" value="1"/>
</dbReference>
<feature type="domain" description="4Fe-4S ferredoxin-type" evidence="4">
    <location>
        <begin position="336"/>
        <end position="370"/>
    </location>
</feature>
<dbReference type="InterPro" id="IPR020471">
    <property type="entry name" value="AKR"/>
</dbReference>
<dbReference type="EMBL" id="CP016893">
    <property type="protein sequence ID" value="AST57646.1"/>
    <property type="molecule type" value="Genomic_DNA"/>
</dbReference>
<dbReference type="InterPro" id="IPR023210">
    <property type="entry name" value="NADP_OxRdtase_dom"/>
</dbReference>
<dbReference type="InterPro" id="IPR036812">
    <property type="entry name" value="NAD(P)_OxRdtase_dom_sf"/>
</dbReference>
<dbReference type="SUPFAM" id="SSF54862">
    <property type="entry name" value="4Fe-4S ferredoxins"/>
    <property type="match status" value="1"/>
</dbReference>
<reference evidence="6 8" key="2">
    <citation type="submission" date="2017-06" db="EMBL/GenBank/DDBJ databases">
        <title>Isolation and characterization of a thermophilic and butanogenic Thermoanaerobacterium thermosaccharolyticum M5 capable of efficient degradation of hemicellulose.</title>
        <authorList>
            <person name="Xin F."/>
            <person name="Jiang Y."/>
        </authorList>
    </citation>
    <scope>NUCLEOTIDE SEQUENCE [LARGE SCALE GENOMIC DNA]</scope>
    <source>
        <strain evidence="6 8">M5</strain>
    </source>
</reference>
<keyword evidence="1" id="KW-0479">Metal-binding</keyword>
<accession>A0A231VG74</accession>
<reference evidence="5 7" key="1">
    <citation type="submission" date="2016-08" db="EMBL/GenBank/DDBJ databases">
        <title>A novel genetic cassette of butanologenic Thermoanaerobacterium thermosaccharolyticum that directly convert cellulose to butanol.</title>
        <authorList>
            <person name="Li T."/>
            <person name="He J."/>
        </authorList>
    </citation>
    <scope>NUCLEOTIDE SEQUENCE [LARGE SCALE GENOMIC DNA]</scope>
    <source>
        <strain evidence="5 7">TG57</strain>
    </source>
</reference>
<name>A0A231VG74_THETR</name>
<dbReference type="PANTHER" id="PTHR43312:SF2">
    <property type="entry name" value="OXIDOREDUCTASE"/>
    <property type="match status" value="1"/>
</dbReference>
<evidence type="ECO:0000313" key="8">
    <source>
        <dbReference type="Proteomes" id="UP000215301"/>
    </source>
</evidence>
<dbReference type="PROSITE" id="PS51379">
    <property type="entry name" value="4FE4S_FER_2"/>
    <property type="match status" value="1"/>
</dbReference>
<proteinExistence type="predicted"/>
<evidence type="ECO:0000313" key="5">
    <source>
        <dbReference type="EMBL" id="AST57646.1"/>
    </source>
</evidence>
<protein>
    <submittedName>
        <fullName evidence="5">Aldo-keto reductase</fullName>
    </submittedName>
    <submittedName>
        <fullName evidence="6">Aldo/keto reductase</fullName>
    </submittedName>
</protein>